<dbReference type="Gramene" id="Zm00001eb197850_T001">
    <property type="protein sequence ID" value="Zm00001eb197850_P001"/>
    <property type="gene ID" value="Zm00001eb197850"/>
</dbReference>
<proteinExistence type="predicted"/>
<dbReference type="AlphaFoldDB" id="A0A804NZF2"/>
<dbReference type="InParanoid" id="A0A804NZF2"/>
<name>A0A804NZF2_MAIZE</name>
<accession>A0A804NZF2</accession>
<sequence>MRWRGSLVQSESGEQSHLAYGPFLPGDALATCDNLSVLRNFGREGDPNRKVLVFDDFPTVRRQKTRWQGPARVHPRPEPWRCCLPSSTVAIVTDSTKIAAVPAAPTAVANVQKSARADIPQDPKASLCRFLRRERIDVTPVKEIVEGQAWLRLGPQIANPDLSQ</sequence>
<protein>
    <submittedName>
        <fullName evidence="1">Uncharacterized protein</fullName>
    </submittedName>
</protein>
<evidence type="ECO:0000313" key="1">
    <source>
        <dbReference type="EnsemblPlants" id="Zm00001eb197850_P001"/>
    </source>
</evidence>
<dbReference type="Proteomes" id="UP000007305">
    <property type="component" value="Chromosome 4"/>
</dbReference>
<reference evidence="1" key="3">
    <citation type="submission" date="2021-05" db="UniProtKB">
        <authorList>
            <consortium name="EnsemblPlants"/>
        </authorList>
    </citation>
    <scope>IDENTIFICATION</scope>
    <source>
        <strain evidence="1">cv. B73</strain>
    </source>
</reference>
<reference evidence="2" key="1">
    <citation type="journal article" date="2009" name="Science">
        <title>The B73 maize genome: complexity, diversity, and dynamics.</title>
        <authorList>
            <person name="Schnable P.S."/>
            <person name="Ware D."/>
            <person name="Fulton R.S."/>
            <person name="Stein J.C."/>
            <person name="Wei F."/>
            <person name="Pasternak S."/>
            <person name="Liang C."/>
            <person name="Zhang J."/>
            <person name="Fulton L."/>
            <person name="Graves T.A."/>
            <person name="Minx P."/>
            <person name="Reily A.D."/>
            <person name="Courtney L."/>
            <person name="Kruchowski S.S."/>
            <person name="Tomlinson C."/>
            <person name="Strong C."/>
            <person name="Delehaunty K."/>
            <person name="Fronick C."/>
            <person name="Courtney B."/>
            <person name="Rock S.M."/>
            <person name="Belter E."/>
            <person name="Du F."/>
            <person name="Kim K."/>
            <person name="Abbott R.M."/>
            <person name="Cotton M."/>
            <person name="Levy A."/>
            <person name="Marchetto P."/>
            <person name="Ochoa K."/>
            <person name="Jackson S.M."/>
            <person name="Gillam B."/>
            <person name="Chen W."/>
            <person name="Yan L."/>
            <person name="Higginbotham J."/>
            <person name="Cardenas M."/>
            <person name="Waligorski J."/>
            <person name="Applebaum E."/>
            <person name="Phelps L."/>
            <person name="Falcone J."/>
            <person name="Kanchi K."/>
            <person name="Thane T."/>
            <person name="Scimone A."/>
            <person name="Thane N."/>
            <person name="Henke J."/>
            <person name="Wang T."/>
            <person name="Ruppert J."/>
            <person name="Shah N."/>
            <person name="Rotter K."/>
            <person name="Hodges J."/>
            <person name="Ingenthron E."/>
            <person name="Cordes M."/>
            <person name="Kohlberg S."/>
            <person name="Sgro J."/>
            <person name="Delgado B."/>
            <person name="Mead K."/>
            <person name="Chinwalla A."/>
            <person name="Leonard S."/>
            <person name="Crouse K."/>
            <person name="Collura K."/>
            <person name="Kudrna D."/>
            <person name="Currie J."/>
            <person name="He R."/>
            <person name="Angelova A."/>
            <person name="Rajasekar S."/>
            <person name="Mueller T."/>
            <person name="Lomeli R."/>
            <person name="Scara G."/>
            <person name="Ko A."/>
            <person name="Delaney K."/>
            <person name="Wissotski M."/>
            <person name="Lopez G."/>
            <person name="Campos D."/>
            <person name="Braidotti M."/>
            <person name="Ashley E."/>
            <person name="Golser W."/>
            <person name="Kim H."/>
            <person name="Lee S."/>
            <person name="Lin J."/>
            <person name="Dujmic Z."/>
            <person name="Kim W."/>
            <person name="Talag J."/>
            <person name="Zuccolo A."/>
            <person name="Fan C."/>
            <person name="Sebastian A."/>
            <person name="Kramer M."/>
            <person name="Spiegel L."/>
            <person name="Nascimento L."/>
            <person name="Zutavern T."/>
            <person name="Miller B."/>
            <person name="Ambroise C."/>
            <person name="Muller S."/>
            <person name="Spooner W."/>
            <person name="Narechania A."/>
            <person name="Ren L."/>
            <person name="Wei S."/>
            <person name="Kumari S."/>
            <person name="Faga B."/>
            <person name="Levy M.J."/>
            <person name="McMahan L."/>
            <person name="Van Buren P."/>
            <person name="Vaughn M.W."/>
            <person name="Ying K."/>
            <person name="Yeh C.-T."/>
            <person name="Emrich S.J."/>
            <person name="Jia Y."/>
            <person name="Kalyanaraman A."/>
            <person name="Hsia A.-P."/>
            <person name="Barbazuk W.B."/>
            <person name="Baucom R.S."/>
            <person name="Brutnell T.P."/>
            <person name="Carpita N.C."/>
            <person name="Chaparro C."/>
            <person name="Chia J.-M."/>
            <person name="Deragon J.-M."/>
            <person name="Estill J.C."/>
            <person name="Fu Y."/>
            <person name="Jeddeloh J.A."/>
            <person name="Han Y."/>
            <person name="Lee H."/>
            <person name="Li P."/>
            <person name="Lisch D.R."/>
            <person name="Liu S."/>
            <person name="Liu Z."/>
            <person name="Nagel D.H."/>
            <person name="McCann M.C."/>
            <person name="SanMiguel P."/>
            <person name="Myers A.M."/>
            <person name="Nettleton D."/>
            <person name="Nguyen J."/>
            <person name="Penning B.W."/>
            <person name="Ponnala L."/>
            <person name="Schneider K.L."/>
            <person name="Schwartz D.C."/>
            <person name="Sharma A."/>
            <person name="Soderlund C."/>
            <person name="Springer N.M."/>
            <person name="Sun Q."/>
            <person name="Wang H."/>
            <person name="Waterman M."/>
            <person name="Westerman R."/>
            <person name="Wolfgruber T.K."/>
            <person name="Yang L."/>
            <person name="Yu Y."/>
            <person name="Zhang L."/>
            <person name="Zhou S."/>
            <person name="Zhu Q."/>
            <person name="Bennetzen J.L."/>
            <person name="Dawe R.K."/>
            <person name="Jiang J."/>
            <person name="Jiang N."/>
            <person name="Presting G.G."/>
            <person name="Wessler S.R."/>
            <person name="Aluru S."/>
            <person name="Martienssen R.A."/>
            <person name="Clifton S.W."/>
            <person name="McCombie W.R."/>
            <person name="Wing R.A."/>
            <person name="Wilson R.K."/>
        </authorList>
    </citation>
    <scope>NUCLEOTIDE SEQUENCE [LARGE SCALE GENOMIC DNA]</scope>
    <source>
        <strain evidence="2">cv. B73</strain>
    </source>
</reference>
<keyword evidence="2" id="KW-1185">Reference proteome</keyword>
<organism evidence="1 2">
    <name type="scientific">Zea mays</name>
    <name type="common">Maize</name>
    <dbReference type="NCBI Taxonomy" id="4577"/>
    <lineage>
        <taxon>Eukaryota</taxon>
        <taxon>Viridiplantae</taxon>
        <taxon>Streptophyta</taxon>
        <taxon>Embryophyta</taxon>
        <taxon>Tracheophyta</taxon>
        <taxon>Spermatophyta</taxon>
        <taxon>Magnoliopsida</taxon>
        <taxon>Liliopsida</taxon>
        <taxon>Poales</taxon>
        <taxon>Poaceae</taxon>
        <taxon>PACMAD clade</taxon>
        <taxon>Panicoideae</taxon>
        <taxon>Andropogonodae</taxon>
        <taxon>Andropogoneae</taxon>
        <taxon>Tripsacinae</taxon>
        <taxon>Zea</taxon>
    </lineage>
</organism>
<dbReference type="EnsemblPlants" id="Zm00001eb197850_T001">
    <property type="protein sequence ID" value="Zm00001eb197850_P001"/>
    <property type="gene ID" value="Zm00001eb197850"/>
</dbReference>
<evidence type="ECO:0000313" key="2">
    <source>
        <dbReference type="Proteomes" id="UP000007305"/>
    </source>
</evidence>
<reference evidence="1" key="2">
    <citation type="submission" date="2019-07" db="EMBL/GenBank/DDBJ databases">
        <authorList>
            <person name="Seetharam A."/>
            <person name="Woodhouse M."/>
            <person name="Cannon E."/>
        </authorList>
    </citation>
    <scope>NUCLEOTIDE SEQUENCE [LARGE SCALE GENOMIC DNA]</scope>
    <source>
        <strain evidence="1">cv. B73</strain>
    </source>
</reference>